<protein>
    <submittedName>
        <fullName evidence="2">Helix-turn-helix transcriptional regulator</fullName>
    </submittedName>
</protein>
<sequence>MEDRNFGYIKINLDACIKRSGISKNKLANKAEMQRTQLNNYCKGNIQRIDLAVLSRLCSVLQCTIGENLEYVPAESNEDSK</sequence>
<dbReference type="SUPFAM" id="SSF47413">
    <property type="entry name" value="lambda repressor-like DNA-binding domains"/>
    <property type="match status" value="1"/>
</dbReference>
<proteinExistence type="predicted"/>
<dbReference type="Pfam" id="PF13443">
    <property type="entry name" value="HTH_26"/>
    <property type="match status" value="1"/>
</dbReference>
<dbReference type="InterPro" id="IPR010982">
    <property type="entry name" value="Lambda_DNA-bd_dom_sf"/>
</dbReference>
<evidence type="ECO:0000313" key="3">
    <source>
        <dbReference type="Proteomes" id="UP001489509"/>
    </source>
</evidence>
<dbReference type="Proteomes" id="UP001489509">
    <property type="component" value="Unassembled WGS sequence"/>
</dbReference>
<dbReference type="CDD" id="cd00093">
    <property type="entry name" value="HTH_XRE"/>
    <property type="match status" value="1"/>
</dbReference>
<dbReference type="SMART" id="SM00530">
    <property type="entry name" value="HTH_XRE"/>
    <property type="match status" value="1"/>
</dbReference>
<organism evidence="2 3">
    <name type="scientific">Solibaculum intestinale</name>
    <dbReference type="NCBI Taxonomy" id="3133165"/>
    <lineage>
        <taxon>Bacteria</taxon>
        <taxon>Bacillati</taxon>
        <taxon>Bacillota</taxon>
        <taxon>Clostridia</taxon>
        <taxon>Eubacteriales</taxon>
        <taxon>Oscillospiraceae</taxon>
        <taxon>Solibaculum</taxon>
    </lineage>
</organism>
<dbReference type="InterPro" id="IPR001387">
    <property type="entry name" value="Cro/C1-type_HTH"/>
</dbReference>
<reference evidence="2 3" key="1">
    <citation type="submission" date="2024-03" db="EMBL/GenBank/DDBJ databases">
        <title>Human intestinal bacterial collection.</title>
        <authorList>
            <person name="Pauvert C."/>
            <person name="Hitch T.C.A."/>
            <person name="Clavel T."/>
        </authorList>
    </citation>
    <scope>NUCLEOTIDE SEQUENCE [LARGE SCALE GENOMIC DNA]</scope>
    <source>
        <strain evidence="2 3">CLA-JM-H44</strain>
    </source>
</reference>
<dbReference type="EMBL" id="JBBMFD010000029">
    <property type="protein sequence ID" value="MEQ2441565.1"/>
    <property type="molecule type" value="Genomic_DNA"/>
</dbReference>
<dbReference type="PROSITE" id="PS50943">
    <property type="entry name" value="HTH_CROC1"/>
    <property type="match status" value="1"/>
</dbReference>
<feature type="domain" description="HTH cro/C1-type" evidence="1">
    <location>
        <begin position="18"/>
        <end position="68"/>
    </location>
</feature>
<accession>A0ABV1E2M5</accession>
<comment type="caution">
    <text evidence="2">The sequence shown here is derived from an EMBL/GenBank/DDBJ whole genome shotgun (WGS) entry which is preliminary data.</text>
</comment>
<dbReference type="Gene3D" id="1.10.260.40">
    <property type="entry name" value="lambda repressor-like DNA-binding domains"/>
    <property type="match status" value="1"/>
</dbReference>
<evidence type="ECO:0000259" key="1">
    <source>
        <dbReference type="PROSITE" id="PS50943"/>
    </source>
</evidence>
<evidence type="ECO:0000313" key="2">
    <source>
        <dbReference type="EMBL" id="MEQ2441565.1"/>
    </source>
</evidence>
<keyword evidence="3" id="KW-1185">Reference proteome</keyword>
<gene>
    <name evidence="2" type="ORF">WMO26_12070</name>
</gene>
<name>A0ABV1E2M5_9FIRM</name>
<dbReference type="RefSeq" id="WP_349220727.1">
    <property type="nucleotide sequence ID" value="NZ_JBBMFD010000029.1"/>
</dbReference>